<evidence type="ECO:0000256" key="2">
    <source>
        <dbReference type="ARBA" id="ARBA00023015"/>
    </source>
</evidence>
<evidence type="ECO:0000256" key="3">
    <source>
        <dbReference type="ARBA" id="ARBA00023125"/>
    </source>
</evidence>
<gene>
    <name evidence="8" type="primary">ABSGL_06836.1 scaffold 8678</name>
</gene>
<keyword evidence="9" id="KW-1185">Reference proteome</keyword>
<keyword evidence="3" id="KW-0238">DNA-binding</keyword>
<sequence>MADDAFKDSNQQYPTLVHNPELGSNGNNGNGPMIQQTAAKPLQSFLETPKTFNESMHFGGNAAYYSPDTQDNNHPPGTLTSPTPVLLSSPYSKNNTFQQHHIYTLPIPNGHSSIGRKRSDDREVDEAHTSTDNKKYRSLLESDPTDPTFITIASPSPPTKPKGSGRGRKPANELLTEDQKKANHIASEQKRRANIRIGFDQLVELVPNLTDCQRSESLILQKSADYIRQLVETKNGLRDRVREMQTALGEIPDEDSSEGELDYGF</sequence>
<keyword evidence="2" id="KW-0805">Transcription regulation</keyword>
<accession>A0A163M474</accession>
<dbReference type="OrthoDB" id="5778525at2759"/>
<evidence type="ECO:0000256" key="1">
    <source>
        <dbReference type="ARBA" id="ARBA00004123"/>
    </source>
</evidence>
<dbReference type="InterPro" id="IPR036638">
    <property type="entry name" value="HLH_DNA-bd_sf"/>
</dbReference>
<reference evidence="8" key="1">
    <citation type="submission" date="2016-04" db="EMBL/GenBank/DDBJ databases">
        <authorList>
            <person name="Evans L.H."/>
            <person name="Alamgir A."/>
            <person name="Owens N."/>
            <person name="Weber N.D."/>
            <person name="Virtaneva K."/>
            <person name="Barbian K."/>
            <person name="Babar A."/>
            <person name="Rosenke K."/>
        </authorList>
    </citation>
    <scope>NUCLEOTIDE SEQUENCE [LARGE SCALE GENOMIC DNA]</scope>
    <source>
        <strain evidence="8">CBS 101.48</strain>
    </source>
</reference>
<dbReference type="SUPFAM" id="SSF47459">
    <property type="entry name" value="HLH, helix-loop-helix DNA-binding domain"/>
    <property type="match status" value="1"/>
</dbReference>
<dbReference type="Proteomes" id="UP000078561">
    <property type="component" value="Unassembled WGS sequence"/>
</dbReference>
<proteinExistence type="predicted"/>
<dbReference type="GO" id="GO:0005634">
    <property type="term" value="C:nucleus"/>
    <property type="evidence" value="ECO:0007669"/>
    <property type="project" value="UniProtKB-SubCell"/>
</dbReference>
<evidence type="ECO:0000256" key="4">
    <source>
        <dbReference type="ARBA" id="ARBA00023163"/>
    </source>
</evidence>
<feature type="region of interest" description="Disordered" evidence="6">
    <location>
        <begin position="57"/>
        <end position="84"/>
    </location>
</feature>
<name>A0A163M474_ABSGL</name>
<keyword evidence="5" id="KW-0539">Nucleus</keyword>
<feature type="domain" description="BHLH" evidence="7">
    <location>
        <begin position="179"/>
        <end position="230"/>
    </location>
</feature>
<dbReference type="PANTHER" id="PTHR15741">
    <property type="entry name" value="BASIC HELIX-LOOP-HELIX ZIP TRANSCRIPTION FACTOR"/>
    <property type="match status" value="1"/>
</dbReference>
<evidence type="ECO:0000259" key="7">
    <source>
        <dbReference type="PROSITE" id="PS50888"/>
    </source>
</evidence>
<dbReference type="SMART" id="SM00353">
    <property type="entry name" value="HLH"/>
    <property type="match status" value="1"/>
</dbReference>
<evidence type="ECO:0000313" key="8">
    <source>
        <dbReference type="EMBL" id="SAM01099.1"/>
    </source>
</evidence>
<dbReference type="GO" id="GO:0000981">
    <property type="term" value="F:DNA-binding transcription factor activity, RNA polymerase II-specific"/>
    <property type="evidence" value="ECO:0007669"/>
    <property type="project" value="TreeGrafter"/>
</dbReference>
<dbReference type="Gene3D" id="4.10.280.10">
    <property type="entry name" value="Helix-loop-helix DNA-binding domain"/>
    <property type="match status" value="1"/>
</dbReference>
<dbReference type="OMA" id="PYSKNNT"/>
<dbReference type="AlphaFoldDB" id="A0A163M474"/>
<evidence type="ECO:0000256" key="5">
    <source>
        <dbReference type="ARBA" id="ARBA00023242"/>
    </source>
</evidence>
<dbReference type="GO" id="GO:0000978">
    <property type="term" value="F:RNA polymerase II cis-regulatory region sequence-specific DNA binding"/>
    <property type="evidence" value="ECO:0007669"/>
    <property type="project" value="TreeGrafter"/>
</dbReference>
<keyword evidence="4" id="KW-0804">Transcription</keyword>
<dbReference type="InParanoid" id="A0A163M474"/>
<dbReference type="EMBL" id="LT553503">
    <property type="protein sequence ID" value="SAM01099.1"/>
    <property type="molecule type" value="Genomic_DNA"/>
</dbReference>
<dbReference type="GO" id="GO:0046983">
    <property type="term" value="F:protein dimerization activity"/>
    <property type="evidence" value="ECO:0007669"/>
    <property type="project" value="InterPro"/>
</dbReference>
<dbReference type="PROSITE" id="PS50888">
    <property type="entry name" value="BHLH"/>
    <property type="match status" value="1"/>
</dbReference>
<dbReference type="STRING" id="4829.A0A163M474"/>
<dbReference type="Pfam" id="PF00010">
    <property type="entry name" value="HLH"/>
    <property type="match status" value="1"/>
</dbReference>
<protein>
    <recommendedName>
        <fullName evidence="7">BHLH domain-containing protein</fullName>
    </recommendedName>
</protein>
<evidence type="ECO:0000256" key="6">
    <source>
        <dbReference type="SAM" id="MobiDB-lite"/>
    </source>
</evidence>
<evidence type="ECO:0000313" key="9">
    <source>
        <dbReference type="Proteomes" id="UP000078561"/>
    </source>
</evidence>
<feature type="region of interest" description="Disordered" evidence="6">
    <location>
        <begin position="103"/>
        <end position="174"/>
    </location>
</feature>
<dbReference type="PANTHER" id="PTHR15741:SF27">
    <property type="entry name" value="TRANSCRIPTION FACTOR AP-4"/>
    <property type="match status" value="1"/>
</dbReference>
<feature type="compositionally biased region" description="Basic and acidic residues" evidence="6">
    <location>
        <begin position="117"/>
        <end position="140"/>
    </location>
</feature>
<dbReference type="InterPro" id="IPR011598">
    <property type="entry name" value="bHLH_dom"/>
</dbReference>
<comment type="subcellular location">
    <subcellularLocation>
        <location evidence="1">Nucleus</location>
    </subcellularLocation>
</comment>
<dbReference type="InterPro" id="IPR052207">
    <property type="entry name" value="Max-like/E-box_TFs"/>
</dbReference>
<organism evidence="8">
    <name type="scientific">Absidia glauca</name>
    <name type="common">Pin mould</name>
    <dbReference type="NCBI Taxonomy" id="4829"/>
    <lineage>
        <taxon>Eukaryota</taxon>
        <taxon>Fungi</taxon>
        <taxon>Fungi incertae sedis</taxon>
        <taxon>Mucoromycota</taxon>
        <taxon>Mucoromycotina</taxon>
        <taxon>Mucoromycetes</taxon>
        <taxon>Mucorales</taxon>
        <taxon>Cunninghamellaceae</taxon>
        <taxon>Absidia</taxon>
    </lineage>
</organism>
<feature type="region of interest" description="Disordered" evidence="6">
    <location>
        <begin position="1"/>
        <end position="35"/>
    </location>
</feature>
<dbReference type="CDD" id="cd11404">
    <property type="entry name" value="bHLHzip_Mlx_like"/>
    <property type="match status" value="1"/>
</dbReference>
<feature type="compositionally biased region" description="Polar residues" evidence="6">
    <location>
        <begin position="67"/>
        <end position="83"/>
    </location>
</feature>